<organism evidence="2">
    <name type="scientific">Sesamum calycinum</name>
    <dbReference type="NCBI Taxonomy" id="2727403"/>
    <lineage>
        <taxon>Eukaryota</taxon>
        <taxon>Viridiplantae</taxon>
        <taxon>Streptophyta</taxon>
        <taxon>Embryophyta</taxon>
        <taxon>Tracheophyta</taxon>
        <taxon>Spermatophyta</taxon>
        <taxon>Magnoliopsida</taxon>
        <taxon>eudicotyledons</taxon>
        <taxon>Gunneridae</taxon>
        <taxon>Pentapetalae</taxon>
        <taxon>asterids</taxon>
        <taxon>lamiids</taxon>
        <taxon>Lamiales</taxon>
        <taxon>Pedaliaceae</taxon>
        <taxon>Sesamum</taxon>
    </lineage>
</organism>
<proteinExistence type="predicted"/>
<feature type="compositionally biased region" description="Polar residues" evidence="1">
    <location>
        <begin position="1"/>
        <end position="20"/>
    </location>
</feature>
<feature type="region of interest" description="Disordered" evidence="1">
    <location>
        <begin position="1"/>
        <end position="50"/>
    </location>
</feature>
<protein>
    <submittedName>
        <fullName evidence="2">Uncharacterized protein</fullName>
    </submittedName>
</protein>
<evidence type="ECO:0000313" key="2">
    <source>
        <dbReference type="EMBL" id="KAL0397380.1"/>
    </source>
</evidence>
<accession>A0AAW2SZ41</accession>
<dbReference type="AlphaFoldDB" id="A0AAW2SZ41"/>
<sequence>MANSNNEGDNGSYEGNSSLSVVAGPTVPPADSVALERGGTPRSKGVDEQISTGLQQDQSVPANFASKKTAFIQPSEIFQTPMKEMVELHHQGAKETMRAERGIPFNEHIMAEELPTHFRAPSHLPTYDGTTDPIEHIHNETLRTYVQRFNTTTLEVPTTHLEVLVSVLAKGLLGGPLVESLAKKPTVDFLAVLA</sequence>
<gene>
    <name evidence="2" type="ORF">Scaly_0186400</name>
</gene>
<dbReference type="EMBL" id="JACGWM010000001">
    <property type="protein sequence ID" value="KAL0397380.1"/>
    <property type="molecule type" value="Genomic_DNA"/>
</dbReference>
<name>A0AAW2SZ41_9LAMI</name>
<reference evidence="2" key="1">
    <citation type="submission" date="2020-06" db="EMBL/GenBank/DDBJ databases">
        <authorList>
            <person name="Li T."/>
            <person name="Hu X."/>
            <person name="Zhang T."/>
            <person name="Song X."/>
            <person name="Zhang H."/>
            <person name="Dai N."/>
            <person name="Sheng W."/>
            <person name="Hou X."/>
            <person name="Wei L."/>
        </authorList>
    </citation>
    <scope>NUCLEOTIDE SEQUENCE</scope>
    <source>
        <strain evidence="2">KEN8</strain>
        <tissue evidence="2">Leaf</tissue>
    </source>
</reference>
<evidence type="ECO:0000256" key="1">
    <source>
        <dbReference type="SAM" id="MobiDB-lite"/>
    </source>
</evidence>
<comment type="caution">
    <text evidence="2">The sequence shown here is derived from an EMBL/GenBank/DDBJ whole genome shotgun (WGS) entry which is preliminary data.</text>
</comment>
<reference evidence="2" key="2">
    <citation type="journal article" date="2024" name="Plant">
        <title>Genomic evolution and insights into agronomic trait innovations of Sesamum species.</title>
        <authorList>
            <person name="Miao H."/>
            <person name="Wang L."/>
            <person name="Qu L."/>
            <person name="Liu H."/>
            <person name="Sun Y."/>
            <person name="Le M."/>
            <person name="Wang Q."/>
            <person name="Wei S."/>
            <person name="Zheng Y."/>
            <person name="Lin W."/>
            <person name="Duan Y."/>
            <person name="Cao H."/>
            <person name="Xiong S."/>
            <person name="Wang X."/>
            <person name="Wei L."/>
            <person name="Li C."/>
            <person name="Ma Q."/>
            <person name="Ju M."/>
            <person name="Zhao R."/>
            <person name="Li G."/>
            <person name="Mu C."/>
            <person name="Tian Q."/>
            <person name="Mei H."/>
            <person name="Zhang T."/>
            <person name="Gao T."/>
            <person name="Zhang H."/>
        </authorList>
    </citation>
    <scope>NUCLEOTIDE SEQUENCE</scope>
    <source>
        <strain evidence="2">KEN8</strain>
    </source>
</reference>